<sequence length="411" mass="45223">MTIFQVAYKNIVHQFSSSFLGALLSALGTTIFCLILLLSFQLNEQLTLNSKHIDLVIGAKGSPLQLILNSIYHVDYPTGNIPLEEALALTKSPLVKIAVPLSMGDNYQGYRIIGTDSSFFKLYGTTVAQGKWWSTDFEAVVGAEVAKEKHIRVGDKLVGAHGLTSSTDLHADHPYTVVGILEKNNSVADKLVLTDLSSVWHMHEEHHHHHEDESALSHDDDHDIHDLIALGNHGKEITSMLIQYKNPTAVAMFPRMVNQTTGMQAASPALESARLFSILGIGLDALKFLAVTLMLIAAISVFISLYNAFKSRKYELAIMRTMGAARLTLFGIMVIEGIYITVFGALAGIVLAHFIMYVISQVDNTEFITAWQFVKQEIWIVVAAVLLGFIAALLPAIKAYFTQISKILAEE</sequence>
<dbReference type="Pfam" id="PF12704">
    <property type="entry name" value="MacB_PCD"/>
    <property type="match status" value="1"/>
</dbReference>
<evidence type="ECO:0000256" key="4">
    <source>
        <dbReference type="ARBA" id="ARBA00022989"/>
    </source>
</evidence>
<evidence type="ECO:0000259" key="7">
    <source>
        <dbReference type="Pfam" id="PF02687"/>
    </source>
</evidence>
<dbReference type="InterPro" id="IPR025857">
    <property type="entry name" value="MacB_PCD"/>
</dbReference>
<evidence type="ECO:0008006" key="11">
    <source>
        <dbReference type="Google" id="ProtNLM"/>
    </source>
</evidence>
<dbReference type="EMBL" id="BAABIQ010000007">
    <property type="protein sequence ID" value="GAA4786763.1"/>
    <property type="molecule type" value="Genomic_DNA"/>
</dbReference>
<gene>
    <name evidence="9" type="ORF">GCM10023231_13540</name>
</gene>
<name>A0ABP9AYI3_9SPHI</name>
<dbReference type="Pfam" id="PF02687">
    <property type="entry name" value="FtsX"/>
    <property type="match status" value="1"/>
</dbReference>
<feature type="transmembrane region" description="Helical" evidence="6">
    <location>
        <begin position="20"/>
        <end position="40"/>
    </location>
</feature>
<dbReference type="InterPro" id="IPR051125">
    <property type="entry name" value="ABC-4/HrtB_transporter"/>
</dbReference>
<evidence type="ECO:0000256" key="6">
    <source>
        <dbReference type="SAM" id="Phobius"/>
    </source>
</evidence>
<evidence type="ECO:0000259" key="8">
    <source>
        <dbReference type="Pfam" id="PF12704"/>
    </source>
</evidence>
<feature type="domain" description="ABC3 transporter permease C-terminal" evidence="7">
    <location>
        <begin position="288"/>
        <end position="403"/>
    </location>
</feature>
<keyword evidence="5 6" id="KW-0472">Membrane</keyword>
<accession>A0ABP9AYI3</accession>
<dbReference type="Proteomes" id="UP001501411">
    <property type="component" value="Unassembled WGS sequence"/>
</dbReference>
<keyword evidence="10" id="KW-1185">Reference proteome</keyword>
<evidence type="ECO:0000256" key="5">
    <source>
        <dbReference type="ARBA" id="ARBA00023136"/>
    </source>
</evidence>
<feature type="domain" description="MacB-like periplasmic core" evidence="8">
    <location>
        <begin position="26"/>
        <end position="200"/>
    </location>
</feature>
<dbReference type="PANTHER" id="PTHR43738:SF2">
    <property type="entry name" value="ABC TRANSPORTER PERMEASE"/>
    <property type="match status" value="1"/>
</dbReference>
<evidence type="ECO:0000313" key="10">
    <source>
        <dbReference type="Proteomes" id="UP001501411"/>
    </source>
</evidence>
<reference evidence="10" key="1">
    <citation type="journal article" date="2019" name="Int. J. Syst. Evol. Microbiol.">
        <title>The Global Catalogue of Microorganisms (GCM) 10K type strain sequencing project: providing services to taxonomists for standard genome sequencing and annotation.</title>
        <authorList>
            <consortium name="The Broad Institute Genomics Platform"/>
            <consortium name="The Broad Institute Genome Sequencing Center for Infectious Disease"/>
            <person name="Wu L."/>
            <person name="Ma J."/>
        </authorList>
    </citation>
    <scope>NUCLEOTIDE SEQUENCE [LARGE SCALE GENOMIC DNA]</scope>
    <source>
        <strain evidence="10">JCM 18200</strain>
    </source>
</reference>
<dbReference type="RefSeq" id="WP_345231000.1">
    <property type="nucleotide sequence ID" value="NZ_BAABIQ010000007.1"/>
</dbReference>
<keyword evidence="3 6" id="KW-0812">Transmembrane</keyword>
<evidence type="ECO:0000256" key="2">
    <source>
        <dbReference type="ARBA" id="ARBA00022475"/>
    </source>
</evidence>
<evidence type="ECO:0000256" key="1">
    <source>
        <dbReference type="ARBA" id="ARBA00004651"/>
    </source>
</evidence>
<keyword evidence="2" id="KW-1003">Cell membrane</keyword>
<evidence type="ECO:0000256" key="3">
    <source>
        <dbReference type="ARBA" id="ARBA00022692"/>
    </source>
</evidence>
<proteinExistence type="predicted"/>
<protein>
    <recommendedName>
        <fullName evidence="11">FtsX-like permease family protein</fullName>
    </recommendedName>
</protein>
<feature type="transmembrane region" description="Helical" evidence="6">
    <location>
        <begin position="329"/>
        <end position="358"/>
    </location>
</feature>
<comment type="caution">
    <text evidence="9">The sequence shown here is derived from an EMBL/GenBank/DDBJ whole genome shotgun (WGS) entry which is preliminary data.</text>
</comment>
<keyword evidence="4 6" id="KW-1133">Transmembrane helix</keyword>
<feature type="transmembrane region" description="Helical" evidence="6">
    <location>
        <begin position="288"/>
        <end position="309"/>
    </location>
</feature>
<dbReference type="PANTHER" id="PTHR43738">
    <property type="entry name" value="ABC TRANSPORTER, MEMBRANE PROTEIN"/>
    <property type="match status" value="1"/>
</dbReference>
<comment type="subcellular location">
    <subcellularLocation>
        <location evidence="1">Cell membrane</location>
        <topology evidence="1">Multi-pass membrane protein</topology>
    </subcellularLocation>
</comment>
<evidence type="ECO:0000313" key="9">
    <source>
        <dbReference type="EMBL" id="GAA4786763.1"/>
    </source>
</evidence>
<organism evidence="9 10">
    <name type="scientific">Olivibacter ginsenosidimutans</name>
    <dbReference type="NCBI Taxonomy" id="1176537"/>
    <lineage>
        <taxon>Bacteria</taxon>
        <taxon>Pseudomonadati</taxon>
        <taxon>Bacteroidota</taxon>
        <taxon>Sphingobacteriia</taxon>
        <taxon>Sphingobacteriales</taxon>
        <taxon>Sphingobacteriaceae</taxon>
        <taxon>Olivibacter</taxon>
    </lineage>
</organism>
<feature type="transmembrane region" description="Helical" evidence="6">
    <location>
        <begin position="378"/>
        <end position="397"/>
    </location>
</feature>
<dbReference type="InterPro" id="IPR003838">
    <property type="entry name" value="ABC3_permease_C"/>
</dbReference>